<name>A0A6A6FAG8_9PEZI</name>
<dbReference type="AlphaFoldDB" id="A0A6A6FAG8"/>
<accession>A0A6A6FAG8</accession>
<dbReference type="EMBL" id="ML992681">
    <property type="protein sequence ID" value="KAF2210367.1"/>
    <property type="molecule type" value="Genomic_DNA"/>
</dbReference>
<organism evidence="1 2">
    <name type="scientific">Cercospora zeae-maydis SCOH1-5</name>
    <dbReference type="NCBI Taxonomy" id="717836"/>
    <lineage>
        <taxon>Eukaryota</taxon>
        <taxon>Fungi</taxon>
        <taxon>Dikarya</taxon>
        <taxon>Ascomycota</taxon>
        <taxon>Pezizomycotina</taxon>
        <taxon>Dothideomycetes</taxon>
        <taxon>Dothideomycetidae</taxon>
        <taxon>Mycosphaerellales</taxon>
        <taxon>Mycosphaerellaceae</taxon>
        <taxon>Cercospora</taxon>
    </lineage>
</organism>
<sequence length="220" mass="25633">MSARARSNISNNIIANINILLIYAKRFCDLRNHAPYLSAWRADSESPRPTLWTDLKYLWRRNSFLHRGTFDNLVKALRRYTDFAKRAQFLLEAQNYDLRRLEILTWTYAEIAKYAEAALGEAWKCQEWSLSLLNAEVCNLFCNCLNVLGAWLKDLEASGGQVCEMIEVAHLERLRREFKENIINQNMKLADIAAEWEVACGERPERIGLSRRPQLRIIPV</sequence>
<proteinExistence type="predicted"/>
<evidence type="ECO:0000313" key="1">
    <source>
        <dbReference type="EMBL" id="KAF2210367.1"/>
    </source>
</evidence>
<protein>
    <submittedName>
        <fullName evidence="1">Uncharacterized protein</fullName>
    </submittedName>
</protein>
<dbReference type="Proteomes" id="UP000799539">
    <property type="component" value="Unassembled WGS sequence"/>
</dbReference>
<evidence type="ECO:0000313" key="2">
    <source>
        <dbReference type="Proteomes" id="UP000799539"/>
    </source>
</evidence>
<gene>
    <name evidence="1" type="ORF">CERZMDRAFT_99430</name>
</gene>
<reference evidence="1" key="1">
    <citation type="journal article" date="2020" name="Stud. Mycol.">
        <title>101 Dothideomycetes genomes: a test case for predicting lifestyles and emergence of pathogens.</title>
        <authorList>
            <person name="Haridas S."/>
            <person name="Albert R."/>
            <person name="Binder M."/>
            <person name="Bloem J."/>
            <person name="Labutti K."/>
            <person name="Salamov A."/>
            <person name="Andreopoulos B."/>
            <person name="Baker S."/>
            <person name="Barry K."/>
            <person name="Bills G."/>
            <person name="Bluhm B."/>
            <person name="Cannon C."/>
            <person name="Castanera R."/>
            <person name="Culley D."/>
            <person name="Daum C."/>
            <person name="Ezra D."/>
            <person name="Gonzalez J."/>
            <person name="Henrissat B."/>
            <person name="Kuo A."/>
            <person name="Liang C."/>
            <person name="Lipzen A."/>
            <person name="Lutzoni F."/>
            <person name="Magnuson J."/>
            <person name="Mondo S."/>
            <person name="Nolan M."/>
            <person name="Ohm R."/>
            <person name="Pangilinan J."/>
            <person name="Park H.-J."/>
            <person name="Ramirez L."/>
            <person name="Alfaro M."/>
            <person name="Sun H."/>
            <person name="Tritt A."/>
            <person name="Yoshinaga Y."/>
            <person name="Zwiers L.-H."/>
            <person name="Turgeon B."/>
            <person name="Goodwin S."/>
            <person name="Spatafora J."/>
            <person name="Crous P."/>
            <person name="Grigoriev I."/>
        </authorList>
    </citation>
    <scope>NUCLEOTIDE SEQUENCE</scope>
    <source>
        <strain evidence="1">SCOH1-5</strain>
    </source>
</reference>
<keyword evidence="2" id="KW-1185">Reference proteome</keyword>
<dbReference type="OrthoDB" id="10482642at2759"/>